<evidence type="ECO:0000256" key="8">
    <source>
        <dbReference type="ARBA" id="ARBA00022679"/>
    </source>
</evidence>
<evidence type="ECO:0000256" key="14">
    <source>
        <dbReference type="SAM" id="Coils"/>
    </source>
</evidence>
<dbReference type="GO" id="GO:0009001">
    <property type="term" value="F:serine O-acetyltransferase activity"/>
    <property type="evidence" value="ECO:0007669"/>
    <property type="project" value="UniProtKB-EC"/>
</dbReference>
<dbReference type="SUPFAM" id="SSF51161">
    <property type="entry name" value="Trimeric LpxA-like enzymes"/>
    <property type="match status" value="1"/>
</dbReference>
<dbReference type="InterPro" id="IPR042122">
    <property type="entry name" value="Ser_AcTrfase_N_sf"/>
</dbReference>
<evidence type="ECO:0000256" key="7">
    <source>
        <dbReference type="ARBA" id="ARBA00022605"/>
    </source>
</evidence>
<evidence type="ECO:0000256" key="2">
    <source>
        <dbReference type="ARBA" id="ARBA00004876"/>
    </source>
</evidence>
<dbReference type="AlphaFoldDB" id="A0A963YUK0"/>
<dbReference type="GO" id="GO:0005737">
    <property type="term" value="C:cytoplasm"/>
    <property type="evidence" value="ECO:0007669"/>
    <property type="project" value="UniProtKB-SubCell"/>
</dbReference>
<gene>
    <name evidence="15" type="primary">cysE</name>
    <name evidence="15" type="ORF">ASILVAE211_15930</name>
</gene>
<dbReference type="InterPro" id="IPR053376">
    <property type="entry name" value="Serine_acetyltransferase"/>
</dbReference>
<keyword evidence="11 13" id="KW-0012">Acyltransferase</keyword>
<comment type="subcellular location">
    <subcellularLocation>
        <location evidence="1">Cytoplasm</location>
    </subcellularLocation>
</comment>
<dbReference type="Gene3D" id="1.10.3130.10">
    <property type="entry name" value="serine acetyltransferase, domain 1"/>
    <property type="match status" value="1"/>
</dbReference>
<keyword evidence="7" id="KW-0028">Amino-acid biosynthesis</keyword>
<dbReference type="FunFam" id="2.160.10.10:FF:000007">
    <property type="entry name" value="Serine acetyltransferase"/>
    <property type="match status" value="1"/>
</dbReference>
<keyword evidence="14" id="KW-0175">Coiled coil</keyword>
<keyword evidence="9" id="KW-0677">Repeat</keyword>
<protein>
    <recommendedName>
        <fullName evidence="5 13">Serine acetyltransferase</fullName>
        <ecNumber evidence="4 13">2.3.1.30</ecNumber>
    </recommendedName>
</protein>
<organism evidence="15 16">
    <name type="scientific">Acidisoma silvae</name>
    <dbReference type="NCBI Taxonomy" id="2802396"/>
    <lineage>
        <taxon>Bacteria</taxon>
        <taxon>Pseudomonadati</taxon>
        <taxon>Pseudomonadota</taxon>
        <taxon>Alphaproteobacteria</taxon>
        <taxon>Acetobacterales</taxon>
        <taxon>Acidocellaceae</taxon>
        <taxon>Acidisoma</taxon>
    </lineage>
</organism>
<evidence type="ECO:0000256" key="13">
    <source>
        <dbReference type="PIRNR" id="PIRNR000441"/>
    </source>
</evidence>
<dbReference type="InterPro" id="IPR045304">
    <property type="entry name" value="LbH_SAT"/>
</dbReference>
<dbReference type="PIRSF" id="PIRSF000441">
    <property type="entry name" value="CysE"/>
    <property type="match status" value="1"/>
</dbReference>
<reference evidence="15" key="2">
    <citation type="submission" date="2021-01" db="EMBL/GenBank/DDBJ databases">
        <authorList>
            <person name="Mieszkin S."/>
            <person name="Pouder E."/>
            <person name="Alain K."/>
        </authorList>
    </citation>
    <scope>NUCLEOTIDE SEQUENCE</scope>
    <source>
        <strain evidence="15">HW T2.11</strain>
    </source>
</reference>
<evidence type="ECO:0000256" key="6">
    <source>
        <dbReference type="ARBA" id="ARBA00022490"/>
    </source>
</evidence>
<dbReference type="EC" id="2.3.1.30" evidence="4 13"/>
<accession>A0A963YUK0</accession>
<comment type="caution">
    <text evidence="15">The sequence shown here is derived from an EMBL/GenBank/DDBJ whole genome shotgun (WGS) entry which is preliminary data.</text>
</comment>
<dbReference type="Proteomes" id="UP000708298">
    <property type="component" value="Unassembled WGS sequence"/>
</dbReference>
<feature type="coiled-coil region" evidence="14">
    <location>
        <begin position="190"/>
        <end position="217"/>
    </location>
</feature>
<evidence type="ECO:0000256" key="4">
    <source>
        <dbReference type="ARBA" id="ARBA00013266"/>
    </source>
</evidence>
<keyword evidence="6" id="KW-0963">Cytoplasm</keyword>
<dbReference type="PANTHER" id="PTHR42811">
    <property type="entry name" value="SERINE ACETYLTRANSFERASE"/>
    <property type="match status" value="1"/>
</dbReference>
<dbReference type="GO" id="GO:0006535">
    <property type="term" value="P:cysteine biosynthetic process from serine"/>
    <property type="evidence" value="ECO:0007669"/>
    <property type="project" value="InterPro"/>
</dbReference>
<evidence type="ECO:0000313" key="16">
    <source>
        <dbReference type="Proteomes" id="UP000708298"/>
    </source>
</evidence>
<name>A0A963YUK0_9PROT</name>
<keyword evidence="16" id="KW-1185">Reference proteome</keyword>
<dbReference type="FunFam" id="1.10.3130.10:FF:000003">
    <property type="entry name" value="Serine acetyltransferase"/>
    <property type="match status" value="1"/>
</dbReference>
<evidence type="ECO:0000256" key="12">
    <source>
        <dbReference type="ARBA" id="ARBA00049486"/>
    </source>
</evidence>
<proteinExistence type="inferred from homology"/>
<comment type="similarity">
    <text evidence="3 13">Belongs to the transferase hexapeptide repeat family.</text>
</comment>
<dbReference type="NCBIfam" id="TIGR01172">
    <property type="entry name" value="cysE"/>
    <property type="match status" value="1"/>
</dbReference>
<dbReference type="InterPro" id="IPR011004">
    <property type="entry name" value="Trimer_LpxA-like_sf"/>
</dbReference>
<keyword evidence="8 13" id="KW-0808">Transferase</keyword>
<evidence type="ECO:0000256" key="10">
    <source>
        <dbReference type="ARBA" id="ARBA00023192"/>
    </source>
</evidence>
<evidence type="ECO:0000256" key="9">
    <source>
        <dbReference type="ARBA" id="ARBA00022737"/>
    </source>
</evidence>
<dbReference type="Pfam" id="PF00132">
    <property type="entry name" value="Hexapep"/>
    <property type="match status" value="1"/>
</dbReference>
<comment type="pathway">
    <text evidence="2">Amino-acid biosynthesis; L-cysteine biosynthesis; L-cysteine from L-serine: step 1/2.</text>
</comment>
<dbReference type="NCBIfam" id="NF041874">
    <property type="entry name" value="EPS_EpsC"/>
    <property type="match status" value="1"/>
</dbReference>
<reference evidence="15" key="1">
    <citation type="journal article" date="2021" name="Microorganisms">
        <title>Acidisoma silvae sp. nov. and Acidisomacellulosilytica sp. nov., Two Acidophilic Bacteria Isolated from Decaying Wood, Hydrolyzing Cellulose and Producing Poly-3-hydroxybutyrate.</title>
        <authorList>
            <person name="Mieszkin S."/>
            <person name="Pouder E."/>
            <person name="Uroz S."/>
            <person name="Simon-Colin C."/>
            <person name="Alain K."/>
        </authorList>
    </citation>
    <scope>NUCLEOTIDE SEQUENCE</scope>
    <source>
        <strain evidence="15">HW T2.11</strain>
    </source>
</reference>
<dbReference type="InterPro" id="IPR005881">
    <property type="entry name" value="Ser_O-AcTrfase"/>
</dbReference>
<keyword evidence="10" id="KW-0198">Cysteine biosynthesis</keyword>
<dbReference type="Gene3D" id="2.160.10.10">
    <property type="entry name" value="Hexapeptide repeat proteins"/>
    <property type="match status" value="1"/>
</dbReference>
<dbReference type="CDD" id="cd03354">
    <property type="entry name" value="LbH_SAT"/>
    <property type="match status" value="1"/>
</dbReference>
<evidence type="ECO:0000256" key="11">
    <source>
        <dbReference type="ARBA" id="ARBA00023315"/>
    </source>
</evidence>
<sequence>MAFMFLRESIAAYRERDPAARSTAEVLFCYPGLHAVIWHRVAQTLWLARWTSLARFTAHLSRWLTGIEIHPAARLGRRLVIDHGMGLVIGETAIVGDDVTLYHQVTLGGTSLSHGKRHPTIGNNVIIGAGAKVLGNITVGDGARIGANALVIKPVPAGITMVAAPANVLDRGRAKPCFDAYGTPCSEMSVDPLLHDIESLRAELAELEARVGVLARAGTPSLEPAE</sequence>
<dbReference type="InterPro" id="IPR001451">
    <property type="entry name" value="Hexapep"/>
</dbReference>
<dbReference type="InterPro" id="IPR018357">
    <property type="entry name" value="Hexapep_transf_CS"/>
</dbReference>
<dbReference type="PROSITE" id="PS00101">
    <property type="entry name" value="HEXAPEP_TRANSFERASES"/>
    <property type="match status" value="1"/>
</dbReference>
<comment type="catalytic activity">
    <reaction evidence="12 13">
        <text>L-serine + acetyl-CoA = O-acetyl-L-serine + CoA</text>
        <dbReference type="Rhea" id="RHEA:24560"/>
        <dbReference type="ChEBI" id="CHEBI:33384"/>
        <dbReference type="ChEBI" id="CHEBI:57287"/>
        <dbReference type="ChEBI" id="CHEBI:57288"/>
        <dbReference type="ChEBI" id="CHEBI:58340"/>
        <dbReference type="EC" id="2.3.1.30"/>
    </reaction>
</comment>
<evidence type="ECO:0000256" key="5">
    <source>
        <dbReference type="ARBA" id="ARBA00018522"/>
    </source>
</evidence>
<evidence type="ECO:0000256" key="3">
    <source>
        <dbReference type="ARBA" id="ARBA00007274"/>
    </source>
</evidence>
<dbReference type="RefSeq" id="WP_227322339.1">
    <property type="nucleotide sequence ID" value="NZ_JAESVB010000007.1"/>
</dbReference>
<dbReference type="EMBL" id="JAESVB010000007">
    <property type="protein sequence ID" value="MCB8876680.1"/>
    <property type="molecule type" value="Genomic_DNA"/>
</dbReference>
<evidence type="ECO:0000313" key="15">
    <source>
        <dbReference type="EMBL" id="MCB8876680.1"/>
    </source>
</evidence>
<evidence type="ECO:0000256" key="1">
    <source>
        <dbReference type="ARBA" id="ARBA00004496"/>
    </source>
</evidence>